<dbReference type="PANTHER" id="PTHR34406:SF1">
    <property type="entry name" value="PROTEIN YCEI"/>
    <property type="match status" value="1"/>
</dbReference>
<proteinExistence type="predicted"/>
<sequence precursor="true">MKKTLMTTTLASTFLASSLLATLAPTTVLAADYKVDVKGAHAFVQFKIKHLGYSWLLGRFNTFDGDFSYDDKLPNNANINIEIDTKSIDSNHAERDKHLKGKDFLNVSKFPKATFVSKNIKFSDDENAIVTGEFTLKGVTKTISFPVVKIGEGQDPWGGYRAGFSGTTSFKLADYGISYNLGPASTHVEMALHIEGVRI</sequence>
<dbReference type="Pfam" id="PF04264">
    <property type="entry name" value="YceI"/>
    <property type="match status" value="1"/>
</dbReference>
<dbReference type="EMBL" id="JQED01000015">
    <property type="protein sequence ID" value="KGJ93023.1"/>
    <property type="molecule type" value="Genomic_DNA"/>
</dbReference>
<dbReference type="RefSeq" id="WP_033093256.1">
    <property type="nucleotide sequence ID" value="NZ_JQED01000015.1"/>
</dbReference>
<dbReference type="AlphaFoldDB" id="A0A099KTM6"/>
<organism evidence="3 4">
    <name type="scientific">Colwellia psychrerythraea</name>
    <name type="common">Vibrio psychroerythus</name>
    <dbReference type="NCBI Taxonomy" id="28229"/>
    <lineage>
        <taxon>Bacteria</taxon>
        <taxon>Pseudomonadati</taxon>
        <taxon>Pseudomonadota</taxon>
        <taxon>Gammaproteobacteria</taxon>
        <taxon>Alteromonadales</taxon>
        <taxon>Colwelliaceae</taxon>
        <taxon>Colwellia</taxon>
    </lineage>
</organism>
<dbReference type="InterPro" id="IPR036761">
    <property type="entry name" value="TTHA0802/YceI-like_sf"/>
</dbReference>
<dbReference type="PATRIC" id="fig|28229.4.peg.1518"/>
<dbReference type="SUPFAM" id="SSF101874">
    <property type="entry name" value="YceI-like"/>
    <property type="match status" value="1"/>
</dbReference>
<protein>
    <submittedName>
        <fullName evidence="3">YceI family protein</fullName>
    </submittedName>
</protein>
<evidence type="ECO:0000259" key="2">
    <source>
        <dbReference type="SMART" id="SM00867"/>
    </source>
</evidence>
<dbReference type="PANTHER" id="PTHR34406">
    <property type="entry name" value="PROTEIN YCEI"/>
    <property type="match status" value="1"/>
</dbReference>
<accession>A0A099KTM6</accession>
<feature type="chain" id="PRO_5001948929" evidence="1">
    <location>
        <begin position="31"/>
        <end position="199"/>
    </location>
</feature>
<dbReference type="Proteomes" id="UP000029843">
    <property type="component" value="Unassembled WGS sequence"/>
</dbReference>
<dbReference type="NCBIfam" id="NF002994">
    <property type="entry name" value="PRK03757.1"/>
    <property type="match status" value="1"/>
</dbReference>
<dbReference type="SMART" id="SM00867">
    <property type="entry name" value="YceI"/>
    <property type="match status" value="1"/>
</dbReference>
<feature type="domain" description="Lipid/polyisoprenoid-binding YceI-like" evidence="2">
    <location>
        <begin position="32"/>
        <end position="197"/>
    </location>
</feature>
<name>A0A099KTM6_COLPS</name>
<comment type="caution">
    <text evidence="3">The sequence shown here is derived from an EMBL/GenBank/DDBJ whole genome shotgun (WGS) entry which is preliminary data.</text>
</comment>
<evidence type="ECO:0000313" key="3">
    <source>
        <dbReference type="EMBL" id="KGJ93023.1"/>
    </source>
</evidence>
<gene>
    <name evidence="3" type="ORF">ND2E_2489</name>
</gene>
<evidence type="ECO:0000256" key="1">
    <source>
        <dbReference type="SAM" id="SignalP"/>
    </source>
</evidence>
<evidence type="ECO:0000313" key="4">
    <source>
        <dbReference type="Proteomes" id="UP000029843"/>
    </source>
</evidence>
<reference evidence="3 4" key="1">
    <citation type="submission" date="2014-08" db="EMBL/GenBank/DDBJ databases">
        <title>Genomic and Phenotypic Diversity of Colwellia psychrerythraea strains from Disparate Marine Basins.</title>
        <authorList>
            <person name="Techtmann S.M."/>
            <person name="Stelling S.C."/>
            <person name="Utturkar S.M."/>
            <person name="Alshibli N."/>
            <person name="Harris A."/>
            <person name="Brown S.D."/>
            <person name="Hazen T.C."/>
        </authorList>
    </citation>
    <scope>NUCLEOTIDE SEQUENCE [LARGE SCALE GENOMIC DNA]</scope>
    <source>
        <strain evidence="3 4">ND2E</strain>
    </source>
</reference>
<dbReference type="Gene3D" id="2.40.128.110">
    <property type="entry name" value="Lipid/polyisoprenoid-binding, YceI-like"/>
    <property type="match status" value="1"/>
</dbReference>
<keyword evidence="1" id="KW-0732">Signal</keyword>
<dbReference type="OrthoDB" id="9811006at2"/>
<feature type="signal peptide" evidence="1">
    <location>
        <begin position="1"/>
        <end position="30"/>
    </location>
</feature>
<dbReference type="InterPro" id="IPR007372">
    <property type="entry name" value="Lipid/polyisoprenoid-bd_YceI"/>
</dbReference>